<dbReference type="Proteomes" id="UP000033915">
    <property type="component" value="Unassembled WGS sequence"/>
</dbReference>
<sequence length="360" mass="40371">MSESMQKFKEMVDRAEIIAVRLCKANDIAKALTGAILHQIFLKAGKKSSIDSDTLNERIKNCVSALFDENSNPFGQNFDAKENILIKLDTKNLPVSSLKYEQDGDALKIILESPEVKSFDLKTISVEKEAVPLDLLLLIDPSDAEAEDLLSETAHKNAVKLSTKEKGLAVKSAEILEVFFGKIPDGFKDALWFLAAHEDKTNYLPKKETLALLGKLLDQNLAHEKIKKAKEALHPSDFWKLFGRALARSSFEKETATIWSFLPKTDFEKINESEESLSAILEEMRSLRPESNFFALLWESSLISAPKSINALLASNDALKLKMLAEFMHTFPTSSYFFAKGFATFSEAELKIRGFIRKVL</sequence>
<protein>
    <submittedName>
        <fullName evidence="1">Uncharacterized protein</fullName>
    </submittedName>
</protein>
<organism evidence="1 2">
    <name type="scientific">Candidatus Giovannonibacteria bacterium GW2011_GWC2_44_9</name>
    <dbReference type="NCBI Taxonomy" id="1618658"/>
    <lineage>
        <taxon>Bacteria</taxon>
        <taxon>Candidatus Giovannoniibacteriota</taxon>
    </lineage>
</organism>
<accession>A0A0G1KJ63</accession>
<proteinExistence type="predicted"/>
<reference evidence="1 2" key="1">
    <citation type="journal article" date="2015" name="Nature">
        <title>rRNA introns, odd ribosomes, and small enigmatic genomes across a large radiation of phyla.</title>
        <authorList>
            <person name="Brown C.T."/>
            <person name="Hug L.A."/>
            <person name="Thomas B.C."/>
            <person name="Sharon I."/>
            <person name="Castelle C.J."/>
            <person name="Singh A."/>
            <person name="Wilkins M.J."/>
            <person name="Williams K.H."/>
            <person name="Banfield J.F."/>
        </authorList>
    </citation>
    <scope>NUCLEOTIDE SEQUENCE [LARGE SCALE GENOMIC DNA]</scope>
</reference>
<evidence type="ECO:0000313" key="2">
    <source>
        <dbReference type="Proteomes" id="UP000033915"/>
    </source>
</evidence>
<evidence type="ECO:0000313" key="1">
    <source>
        <dbReference type="EMBL" id="KKT83721.1"/>
    </source>
</evidence>
<dbReference type="AlphaFoldDB" id="A0A0G1KJ63"/>
<name>A0A0G1KJ63_9BACT</name>
<dbReference type="EMBL" id="LCJT01000012">
    <property type="protein sequence ID" value="KKT83721.1"/>
    <property type="molecule type" value="Genomic_DNA"/>
</dbReference>
<gene>
    <name evidence="1" type="ORF">UW81_C0012G0010</name>
</gene>
<comment type="caution">
    <text evidence="1">The sequence shown here is derived from an EMBL/GenBank/DDBJ whole genome shotgun (WGS) entry which is preliminary data.</text>
</comment>